<dbReference type="GO" id="GO:0017168">
    <property type="term" value="F:5-oxoprolinase (ATP-hydrolyzing) activity"/>
    <property type="evidence" value="ECO:0007669"/>
    <property type="project" value="TreeGrafter"/>
</dbReference>
<evidence type="ECO:0000313" key="3">
    <source>
        <dbReference type="Proteomes" id="UP000637002"/>
    </source>
</evidence>
<gene>
    <name evidence="2" type="ORF">GCM10010994_51280</name>
</gene>
<keyword evidence="3" id="KW-1185">Reference proteome</keyword>
<reference evidence="2" key="2">
    <citation type="submission" date="2020-09" db="EMBL/GenBank/DDBJ databases">
        <authorList>
            <person name="Sun Q."/>
            <person name="Zhou Y."/>
        </authorList>
    </citation>
    <scope>NUCLEOTIDE SEQUENCE</scope>
    <source>
        <strain evidence="2">CGMCC 1.12919</strain>
    </source>
</reference>
<proteinExistence type="predicted"/>
<reference evidence="2" key="1">
    <citation type="journal article" date="2014" name="Int. J. Syst. Evol. Microbiol.">
        <title>Complete genome sequence of Corynebacterium casei LMG S-19264T (=DSM 44701T), isolated from a smear-ripened cheese.</title>
        <authorList>
            <consortium name="US DOE Joint Genome Institute (JGI-PGF)"/>
            <person name="Walter F."/>
            <person name="Albersmeier A."/>
            <person name="Kalinowski J."/>
            <person name="Ruckert C."/>
        </authorList>
    </citation>
    <scope>NUCLEOTIDE SEQUENCE</scope>
    <source>
        <strain evidence="2">CGMCC 1.12919</strain>
    </source>
</reference>
<dbReference type="Proteomes" id="UP000637002">
    <property type="component" value="Unassembled WGS sequence"/>
</dbReference>
<dbReference type="PANTHER" id="PTHR11365">
    <property type="entry name" value="5-OXOPROLINASE RELATED"/>
    <property type="match status" value="1"/>
</dbReference>
<dbReference type="EMBL" id="BMGG01000010">
    <property type="protein sequence ID" value="GGC87099.1"/>
    <property type="molecule type" value="Genomic_DNA"/>
</dbReference>
<dbReference type="InterPro" id="IPR045079">
    <property type="entry name" value="Oxoprolinase-like"/>
</dbReference>
<dbReference type="GO" id="GO:0006749">
    <property type="term" value="P:glutathione metabolic process"/>
    <property type="evidence" value="ECO:0007669"/>
    <property type="project" value="TreeGrafter"/>
</dbReference>
<dbReference type="Pfam" id="PF02538">
    <property type="entry name" value="Hydantoinase_B"/>
    <property type="match status" value="1"/>
</dbReference>
<accession>A0A916UU42</accession>
<dbReference type="AlphaFoldDB" id="A0A916UU42"/>
<comment type="caution">
    <text evidence="2">The sequence shown here is derived from an EMBL/GenBank/DDBJ whole genome shotgun (WGS) entry which is preliminary data.</text>
</comment>
<sequence>MLLHLKKDLAMSTNDKGLDPVTFEVLKNAYVNIVDQMAEQIFRTCYSFVIYSRDFSSALCDVNGDTIMQGSGDIAAHVGTLHYTAKAVINNFKDDIHPGDVFVVNDVYQGGTHFNDTRIVRPMFYKGELLGFSQANGHWADVGGAVPGSFNVNAIDHMAEGLRITPTRVWSKGRCLDDVCRLIASNTRAPADIIGDMQAQAEATRVAEQEICRLVEKYGLDVIKRSFGAVQDYVEVLTRQRVSELPDGVWQTEDYIDVDPGLGEGLIPIRITMTIKGDRVHYDLSKSHPKSISSFLNACFGGAFAAIVAGTKMQFPEIPLNSGFYRVVTVDLGPEGSVVNAAWPTPVAGFCSGPFEKIMNSIFELWAEILPERAMACTFNLDYLLIGGRDGRQPGHQYFMWYDWMVGGWGARNGRDGWAATGPVFGVQLGTQPFEGQERLAPVLTTCHELQVDSGGPGEFRGGMGVEKGVILTKVDRTVVSYCCDRERSITWGLWGGLPSIPHGVWVNRDTQGERYLGSLFSNVPLEAGDMVSRPSAGGGGLGDPLERDEELVCEDVADGYVSIERAAKDYGVVVKEIDADLAEYEVDHEATLARRAYIRSNRAKWLQEDAETVAARYRAGELTMHDLIRAHGVIVNWGSGELLPKTTEQFRAMLMRRTAPYWGKSVASGKDASVTLKVA</sequence>
<dbReference type="InterPro" id="IPR003692">
    <property type="entry name" value="Hydantoinase_B"/>
</dbReference>
<dbReference type="GO" id="GO:0005829">
    <property type="term" value="C:cytosol"/>
    <property type="evidence" value="ECO:0007669"/>
    <property type="project" value="TreeGrafter"/>
</dbReference>
<protein>
    <submittedName>
        <fullName evidence="2">N-methylhydantoinase</fullName>
    </submittedName>
</protein>
<name>A0A916UU42_9HYPH</name>
<evidence type="ECO:0000259" key="1">
    <source>
        <dbReference type="Pfam" id="PF02538"/>
    </source>
</evidence>
<organism evidence="2 3">
    <name type="scientific">Chelatococcus reniformis</name>
    <dbReference type="NCBI Taxonomy" id="1494448"/>
    <lineage>
        <taxon>Bacteria</taxon>
        <taxon>Pseudomonadati</taxon>
        <taxon>Pseudomonadota</taxon>
        <taxon>Alphaproteobacteria</taxon>
        <taxon>Hyphomicrobiales</taxon>
        <taxon>Chelatococcaceae</taxon>
        <taxon>Chelatococcus</taxon>
    </lineage>
</organism>
<dbReference type="PANTHER" id="PTHR11365:SF23">
    <property type="entry name" value="HYPOTHETICAL 5-OXOPROLINASE (EUROFUNG)-RELATED"/>
    <property type="match status" value="1"/>
</dbReference>
<feature type="domain" description="Hydantoinase B/oxoprolinase" evidence="1">
    <location>
        <begin position="19"/>
        <end position="545"/>
    </location>
</feature>
<evidence type="ECO:0000313" key="2">
    <source>
        <dbReference type="EMBL" id="GGC87099.1"/>
    </source>
</evidence>